<evidence type="ECO:0000259" key="1">
    <source>
        <dbReference type="Pfam" id="PF07045"/>
    </source>
</evidence>
<gene>
    <name evidence="2" type="ORF">J2S15_001388</name>
</gene>
<proteinExistence type="predicted"/>
<dbReference type="PANTHER" id="PTHR41521:SF4">
    <property type="entry name" value="BLR0684 PROTEIN"/>
    <property type="match status" value="1"/>
</dbReference>
<dbReference type="SUPFAM" id="SSF54909">
    <property type="entry name" value="Dimeric alpha+beta barrel"/>
    <property type="match status" value="1"/>
</dbReference>
<reference evidence="2 3" key="1">
    <citation type="submission" date="2023-07" db="EMBL/GenBank/DDBJ databases">
        <title>Genomic Encyclopedia of Type Strains, Phase IV (KMG-IV): sequencing the most valuable type-strain genomes for metagenomic binning, comparative biology and taxonomic classification.</title>
        <authorList>
            <person name="Goeker M."/>
        </authorList>
    </citation>
    <scope>NUCLEOTIDE SEQUENCE [LARGE SCALE GENOMIC DNA]</scope>
    <source>
        <strain evidence="2 3">DSM 16784</strain>
    </source>
</reference>
<accession>A0ABU0E190</accession>
<dbReference type="PANTHER" id="PTHR41521">
    <property type="match status" value="1"/>
</dbReference>
<comment type="caution">
    <text evidence="2">The sequence shown here is derived from an EMBL/GenBank/DDBJ whole genome shotgun (WGS) entry which is preliminary data.</text>
</comment>
<evidence type="ECO:0000313" key="3">
    <source>
        <dbReference type="Proteomes" id="UP001230220"/>
    </source>
</evidence>
<dbReference type="Proteomes" id="UP001230220">
    <property type="component" value="Unassembled WGS sequence"/>
</dbReference>
<dbReference type="Pfam" id="PF07045">
    <property type="entry name" value="DUF1330"/>
    <property type="match status" value="1"/>
</dbReference>
<dbReference type="InterPro" id="IPR010753">
    <property type="entry name" value="DUF1330"/>
</dbReference>
<organism evidence="2 3">
    <name type="scientific">Breznakia pachnodae</name>
    <dbReference type="NCBI Taxonomy" id="265178"/>
    <lineage>
        <taxon>Bacteria</taxon>
        <taxon>Bacillati</taxon>
        <taxon>Bacillota</taxon>
        <taxon>Erysipelotrichia</taxon>
        <taxon>Erysipelotrichales</taxon>
        <taxon>Erysipelotrichaceae</taxon>
        <taxon>Breznakia</taxon>
    </lineage>
</organism>
<dbReference type="Gene3D" id="3.30.70.100">
    <property type="match status" value="1"/>
</dbReference>
<keyword evidence="3" id="KW-1185">Reference proteome</keyword>
<protein>
    <submittedName>
        <fullName evidence="2">Uncharacterized protein (DUF1330 family)</fullName>
    </submittedName>
</protein>
<dbReference type="RefSeq" id="WP_307406706.1">
    <property type="nucleotide sequence ID" value="NZ_JAUSUR010000002.1"/>
</dbReference>
<name>A0ABU0E190_9FIRM</name>
<dbReference type="InterPro" id="IPR011008">
    <property type="entry name" value="Dimeric_a/b-barrel"/>
</dbReference>
<feature type="domain" description="DUF1330" evidence="1">
    <location>
        <begin position="2"/>
        <end position="96"/>
    </location>
</feature>
<sequence length="97" mass="11482">MSAYFVVSVEINEQSNQQDYDKYIDKVVPIVKKYGGEYLVRSNLITPLSDNWKPDRMIIIRFDNKQQIFDWLNSEEYKNIADYRINSVISNAVIIEQ</sequence>
<evidence type="ECO:0000313" key="2">
    <source>
        <dbReference type="EMBL" id="MDQ0360643.1"/>
    </source>
</evidence>
<dbReference type="EMBL" id="JAUSUR010000002">
    <property type="protein sequence ID" value="MDQ0360643.1"/>
    <property type="molecule type" value="Genomic_DNA"/>
</dbReference>